<dbReference type="InterPro" id="IPR010982">
    <property type="entry name" value="Lambda_DNA-bd_dom_sf"/>
</dbReference>
<accession>A0A2T0SX39</accession>
<feature type="domain" description="HTH cro/C1-type" evidence="1">
    <location>
        <begin position="18"/>
        <end position="72"/>
    </location>
</feature>
<comment type="caution">
    <text evidence="2">The sequence shown here is derived from an EMBL/GenBank/DDBJ whole genome shotgun (WGS) entry which is preliminary data.</text>
</comment>
<dbReference type="Gene3D" id="1.10.260.40">
    <property type="entry name" value="lambda repressor-like DNA-binding domains"/>
    <property type="match status" value="1"/>
</dbReference>
<dbReference type="RefSeq" id="WP_106190974.1">
    <property type="nucleotide sequence ID" value="NZ_PVTF01000009.1"/>
</dbReference>
<sequence>MTAAIPKRVVNIIIGRKLEALRIACEMSQAQAGKLLDCTQNKIGNIERGDSGVKIPDLTTLLDGYGPDISTRQNLVDMARGREGRYSPKSLRARFHGTMREVVDLETSAHYQWQHTAMTIPGLLQTEAYIRQLFRSVRPSMTPEAIERETVNRLERQLVLDDPGKKFWFIIDQAAFERMANMSGSNAIRRGQKEHIAEMIDRPNLEVQVVPWEVGYYWGQESNFAIFGYKSDPQVQLVHVEGIEDGDVTSEQEEVSVYLKVWKQQIAVALGPEQSRTFLLAR</sequence>
<dbReference type="CDD" id="cd00093">
    <property type="entry name" value="HTH_XRE"/>
    <property type="match status" value="1"/>
</dbReference>
<reference evidence="2 3" key="1">
    <citation type="submission" date="2018-03" db="EMBL/GenBank/DDBJ databases">
        <title>Genomic Encyclopedia of Archaeal and Bacterial Type Strains, Phase II (KMG-II): from individual species to whole genera.</title>
        <authorList>
            <person name="Goeker M."/>
        </authorList>
    </citation>
    <scope>NUCLEOTIDE SEQUENCE [LARGE SCALE GENOMIC DNA]</scope>
    <source>
        <strain evidence="2 3">DSM 44720</strain>
    </source>
</reference>
<dbReference type="GO" id="GO:0003677">
    <property type="term" value="F:DNA binding"/>
    <property type="evidence" value="ECO:0007669"/>
    <property type="project" value="InterPro"/>
</dbReference>
<organism evidence="2 3">
    <name type="scientific">Umezawaea tangerina</name>
    <dbReference type="NCBI Taxonomy" id="84725"/>
    <lineage>
        <taxon>Bacteria</taxon>
        <taxon>Bacillati</taxon>
        <taxon>Actinomycetota</taxon>
        <taxon>Actinomycetes</taxon>
        <taxon>Pseudonocardiales</taxon>
        <taxon>Pseudonocardiaceae</taxon>
        <taxon>Umezawaea</taxon>
    </lineage>
</organism>
<dbReference type="PROSITE" id="PS50943">
    <property type="entry name" value="HTH_CROC1"/>
    <property type="match status" value="1"/>
</dbReference>
<keyword evidence="3" id="KW-1185">Reference proteome</keyword>
<dbReference type="OrthoDB" id="4285266at2"/>
<dbReference type="SUPFAM" id="SSF47413">
    <property type="entry name" value="lambda repressor-like DNA-binding domains"/>
    <property type="match status" value="1"/>
</dbReference>
<dbReference type="AlphaFoldDB" id="A0A2T0SX39"/>
<dbReference type="InterPro" id="IPR001387">
    <property type="entry name" value="Cro/C1-type_HTH"/>
</dbReference>
<dbReference type="Proteomes" id="UP000239494">
    <property type="component" value="Unassembled WGS sequence"/>
</dbReference>
<evidence type="ECO:0000313" key="3">
    <source>
        <dbReference type="Proteomes" id="UP000239494"/>
    </source>
</evidence>
<dbReference type="EMBL" id="PVTF01000009">
    <property type="protein sequence ID" value="PRY37994.1"/>
    <property type="molecule type" value="Genomic_DNA"/>
</dbReference>
<evidence type="ECO:0000313" key="2">
    <source>
        <dbReference type="EMBL" id="PRY37994.1"/>
    </source>
</evidence>
<dbReference type="SMART" id="SM00530">
    <property type="entry name" value="HTH_XRE"/>
    <property type="match status" value="1"/>
</dbReference>
<proteinExistence type="predicted"/>
<dbReference type="InterPro" id="IPR043917">
    <property type="entry name" value="DUF5753"/>
</dbReference>
<name>A0A2T0SX39_9PSEU</name>
<protein>
    <submittedName>
        <fullName evidence="2">Helix-turn-helix protein</fullName>
    </submittedName>
</protein>
<dbReference type="Pfam" id="PF13560">
    <property type="entry name" value="HTH_31"/>
    <property type="match status" value="1"/>
</dbReference>
<dbReference type="Pfam" id="PF19054">
    <property type="entry name" value="DUF5753"/>
    <property type="match status" value="1"/>
</dbReference>
<evidence type="ECO:0000259" key="1">
    <source>
        <dbReference type="PROSITE" id="PS50943"/>
    </source>
</evidence>
<gene>
    <name evidence="2" type="ORF">CLV43_109214</name>
</gene>